<evidence type="ECO:0000313" key="1">
    <source>
        <dbReference type="EMBL" id="NMD85122.1"/>
    </source>
</evidence>
<dbReference type="EMBL" id="QEKH01000045">
    <property type="protein sequence ID" value="PVY34815.1"/>
    <property type="molecule type" value="Genomic_DNA"/>
</dbReference>
<dbReference type="Gene3D" id="3.30.700.10">
    <property type="entry name" value="Glycoprotein, Type 4 Pilin"/>
    <property type="match status" value="1"/>
</dbReference>
<sequence length="231" mass="25899">MMKRGFKNFTLIELLVVIAIIAILAALLLPSLQKARTSAKKTACINNLKQLGSGIGLYSGGEWFPMRKIPESVGGGYYTWPQFLGREMGVDTHLDNRWTLKIKWLSCPLLPPPAWSGKPTFITYGVNMGETNLADETPFRISWMKSSYKSSSVPWSPRRPVVLMTDMGNNSGGDFANNVSGKRWNFDWTNSHPDGSRNALMSDLHVQSLRVAESGLNDEIKRPVFSWIYEP</sequence>
<dbReference type="Proteomes" id="UP000576225">
    <property type="component" value="Unassembled WGS sequence"/>
</dbReference>
<evidence type="ECO:0000313" key="3">
    <source>
        <dbReference type="Proteomes" id="UP000245959"/>
    </source>
</evidence>
<name>A0A2U1AEL5_9BACT</name>
<dbReference type="OrthoDB" id="285651at2"/>
<dbReference type="PANTHER" id="PTHR30093:SF2">
    <property type="entry name" value="TYPE II SECRETION SYSTEM PROTEIN H"/>
    <property type="match status" value="1"/>
</dbReference>
<evidence type="ECO:0000313" key="2">
    <source>
        <dbReference type="EMBL" id="PVY34815.1"/>
    </source>
</evidence>
<dbReference type="InterPro" id="IPR045584">
    <property type="entry name" value="Pilin-like"/>
</dbReference>
<reference evidence="1 4" key="2">
    <citation type="submission" date="2020-04" db="EMBL/GenBank/DDBJ databases">
        <authorList>
            <person name="Hitch T.C.A."/>
            <person name="Wylensek D."/>
            <person name="Clavel T."/>
        </authorList>
    </citation>
    <scope>NUCLEOTIDE SEQUENCE [LARGE SCALE GENOMIC DNA]</scope>
    <source>
        <strain evidence="1 4">COR2-253-APC-1A</strain>
    </source>
</reference>
<dbReference type="AlphaFoldDB" id="A0A2U1AEL5"/>
<gene>
    <name evidence="2" type="ORF">C8D82_14514</name>
    <name evidence="1" type="ORF">HF882_00840</name>
</gene>
<dbReference type="SUPFAM" id="SSF54523">
    <property type="entry name" value="Pili subunits"/>
    <property type="match status" value="1"/>
</dbReference>
<proteinExistence type="predicted"/>
<comment type="caution">
    <text evidence="2">The sequence shown here is derived from an EMBL/GenBank/DDBJ whole genome shotgun (WGS) entry which is preliminary data.</text>
</comment>
<reference evidence="2 3" key="1">
    <citation type="submission" date="2018-04" db="EMBL/GenBank/DDBJ databases">
        <title>Genomic Encyclopedia of Type Strains, Phase IV (KMG-IV): sequencing the most valuable type-strain genomes for metagenomic binning, comparative biology and taxonomic classification.</title>
        <authorList>
            <person name="Goeker M."/>
        </authorList>
    </citation>
    <scope>NUCLEOTIDE SEQUENCE [LARGE SCALE GENOMIC DNA]</scope>
    <source>
        <strain evidence="2 3">DSM 14823</strain>
    </source>
</reference>
<dbReference type="InterPro" id="IPR012902">
    <property type="entry name" value="N_methyl_site"/>
</dbReference>
<dbReference type="PANTHER" id="PTHR30093">
    <property type="entry name" value="GENERAL SECRETION PATHWAY PROTEIN G"/>
    <property type="match status" value="1"/>
</dbReference>
<dbReference type="EMBL" id="JABAEW010000001">
    <property type="protein sequence ID" value="NMD85122.1"/>
    <property type="molecule type" value="Genomic_DNA"/>
</dbReference>
<evidence type="ECO:0000313" key="4">
    <source>
        <dbReference type="Proteomes" id="UP000576225"/>
    </source>
</evidence>
<keyword evidence="3" id="KW-1185">Reference proteome</keyword>
<organism evidence="2 3">
    <name type="scientific">Victivallis vadensis</name>
    <dbReference type="NCBI Taxonomy" id="172901"/>
    <lineage>
        <taxon>Bacteria</taxon>
        <taxon>Pseudomonadati</taxon>
        <taxon>Lentisphaerota</taxon>
        <taxon>Lentisphaeria</taxon>
        <taxon>Victivallales</taxon>
        <taxon>Victivallaceae</taxon>
        <taxon>Victivallis</taxon>
    </lineage>
</organism>
<accession>A0A2U1AEL5</accession>
<dbReference type="NCBIfam" id="TIGR02532">
    <property type="entry name" value="IV_pilin_GFxxxE"/>
    <property type="match status" value="1"/>
</dbReference>
<dbReference type="Proteomes" id="UP000245959">
    <property type="component" value="Unassembled WGS sequence"/>
</dbReference>
<protein>
    <submittedName>
        <fullName evidence="2">Prepilin-type N-terminal cleavage/methylation domain-containing protein</fullName>
    </submittedName>
</protein>